<dbReference type="InterPro" id="IPR029044">
    <property type="entry name" value="Nucleotide-diphossugar_trans"/>
</dbReference>
<evidence type="ECO:0000313" key="2">
    <source>
        <dbReference type="EMBL" id="KAK5092606.1"/>
    </source>
</evidence>
<accession>A0ABR0KB53</accession>
<gene>
    <name evidence="2" type="primary">GLG2</name>
    <name evidence="2" type="ORF">LTR24_005068</name>
</gene>
<dbReference type="GO" id="GO:0008466">
    <property type="term" value="F:glycogenin glucosyltransferase activity"/>
    <property type="evidence" value="ECO:0007669"/>
    <property type="project" value="UniProtKB-EC"/>
</dbReference>
<dbReference type="EC" id="2.4.1.186" evidence="2"/>
<comment type="caution">
    <text evidence="2">The sequence shown here is derived from an EMBL/GenBank/DDBJ whole genome shotgun (WGS) entry which is preliminary data.</text>
</comment>
<feature type="compositionally biased region" description="Polar residues" evidence="1">
    <location>
        <begin position="534"/>
        <end position="558"/>
    </location>
</feature>
<dbReference type="InterPro" id="IPR050587">
    <property type="entry name" value="GNT1/Glycosyltrans_8"/>
</dbReference>
<feature type="region of interest" description="Disordered" evidence="1">
    <location>
        <begin position="836"/>
        <end position="861"/>
    </location>
</feature>
<feature type="region of interest" description="Disordered" evidence="1">
    <location>
        <begin position="588"/>
        <end position="623"/>
    </location>
</feature>
<proteinExistence type="predicted"/>
<name>A0ABR0KB53_9EURO</name>
<feature type="compositionally biased region" description="Polar residues" evidence="1">
    <location>
        <begin position="375"/>
        <end position="386"/>
    </location>
</feature>
<feature type="region of interest" description="Disordered" evidence="1">
    <location>
        <begin position="272"/>
        <end position="568"/>
    </location>
</feature>
<dbReference type="CDD" id="cd02537">
    <property type="entry name" value="GT8_Glycogenin"/>
    <property type="match status" value="1"/>
</dbReference>
<dbReference type="Pfam" id="PF01501">
    <property type="entry name" value="Glyco_transf_8"/>
    <property type="match status" value="1"/>
</dbReference>
<evidence type="ECO:0000256" key="1">
    <source>
        <dbReference type="SAM" id="MobiDB-lite"/>
    </source>
</evidence>
<dbReference type="Proteomes" id="UP001345013">
    <property type="component" value="Unassembled WGS sequence"/>
</dbReference>
<keyword evidence="2" id="KW-0808">Transferase</keyword>
<feature type="compositionally biased region" description="Polar residues" evidence="1">
    <location>
        <begin position="447"/>
        <end position="469"/>
    </location>
</feature>
<dbReference type="SUPFAM" id="SSF53448">
    <property type="entry name" value="Nucleotide-diphospho-sugar transferases"/>
    <property type="match status" value="1"/>
</dbReference>
<reference evidence="2 3" key="1">
    <citation type="submission" date="2023-08" db="EMBL/GenBank/DDBJ databases">
        <title>Black Yeasts Isolated from many extreme environments.</title>
        <authorList>
            <person name="Coleine C."/>
            <person name="Stajich J.E."/>
            <person name="Selbmann L."/>
        </authorList>
    </citation>
    <scope>NUCLEOTIDE SEQUENCE [LARGE SCALE GENOMIC DNA]</scope>
    <source>
        <strain evidence="2 3">CCFEE 5885</strain>
    </source>
</reference>
<keyword evidence="3" id="KW-1185">Reference proteome</keyword>
<dbReference type="InterPro" id="IPR002495">
    <property type="entry name" value="Glyco_trans_8"/>
</dbReference>
<organism evidence="2 3">
    <name type="scientific">Lithohypha guttulata</name>
    <dbReference type="NCBI Taxonomy" id="1690604"/>
    <lineage>
        <taxon>Eukaryota</taxon>
        <taxon>Fungi</taxon>
        <taxon>Dikarya</taxon>
        <taxon>Ascomycota</taxon>
        <taxon>Pezizomycotina</taxon>
        <taxon>Eurotiomycetes</taxon>
        <taxon>Chaetothyriomycetidae</taxon>
        <taxon>Chaetothyriales</taxon>
        <taxon>Trichomeriaceae</taxon>
        <taxon>Lithohypha</taxon>
    </lineage>
</organism>
<dbReference type="Gene3D" id="3.90.550.10">
    <property type="entry name" value="Spore Coat Polysaccharide Biosynthesis Protein SpsA, Chain A"/>
    <property type="match status" value="1"/>
</dbReference>
<dbReference type="PANTHER" id="PTHR11183">
    <property type="entry name" value="GLYCOGENIN SUBFAMILY MEMBER"/>
    <property type="match status" value="1"/>
</dbReference>
<feature type="compositionally biased region" description="Polar residues" evidence="1">
    <location>
        <begin position="476"/>
        <end position="486"/>
    </location>
</feature>
<feature type="compositionally biased region" description="Basic and acidic residues" evidence="1">
    <location>
        <begin position="391"/>
        <end position="400"/>
    </location>
</feature>
<feature type="compositionally biased region" description="Basic and acidic residues" evidence="1">
    <location>
        <begin position="740"/>
        <end position="750"/>
    </location>
</feature>
<feature type="region of interest" description="Disordered" evidence="1">
    <location>
        <begin position="729"/>
        <end position="750"/>
    </location>
</feature>
<protein>
    <submittedName>
        <fullName evidence="2">Glycogenin glucosyltransferase</fullName>
        <ecNumber evidence="2">2.4.1.186</ecNumber>
    </submittedName>
</protein>
<keyword evidence="2" id="KW-0328">Glycosyltransferase</keyword>
<sequence>MAQHDAVYATLLMTDSYLPGAMVLGHSLRDRGSKARLAACVLLDKLSLDTISELQTVYDDIVPVQQIVNMQPANLYLMGRPDLISTFTKIELWKQTQYKRIVYLDADMVALRAPNELLNMDTNFAAVPDVGWPDCFNSGLMVLNPNMAEYYSLLALAQRGISFDGADQGLLNMHFTDWERLSFTYNCTPSANYQYVPAYRHFQSSISMIHFIGAEKPWAQGRDHRSNQGVYGELLARWWSVYDRHYRRPKVAGFSQFTQPQRRVQDYVRGEETVYEPEHQSQPQPEQRRRSSGYQITQPHPQPPPGIHAMAPQDDHAASMERPMGDQPGLAERIGQVDYKPTSTQEQRRWSAPQTEWEPTRQPPPPNSKPEAVNFPTQQYEMSDSKQLFEPPEKYPEPPKDMWYQVPETRPAPAAPPKTLFPWEERAPKPTRVFPKSRESTPPEPEAQQSTAPSDTSTAQRGSTTSPTQDEAPRRSSFSETLSQALSQPSVSRREPSPPRHVFPWESRARRPTRVFPQEKPPGPPPTTRAMTTDGQSSTTDNNEAVPSTRQQMTTPRSPDNPWDTFAQQSNMWDEDPDIARFMEGFNKPRKAPVQVVHDSRSQPGAGTADDGPPPSRERRTSLKLTDFPTEIERPSLPVTPAPIRRSSYFGMNEPEGQNPGDLAIAKGVPRQDEWVRRFTSQFLPQLPNPDLRDIGGVLHLTCQHCGLQNPLIKLDELQRRQSLIANGEQNLVEGSKTPPKREQPGSKSREEVIEAAMKGLNAGHGKPRTPTKPILKEPHFEMMTEEDADLTNEQLVSTAHMNATGSKSPTRFNPVVLEGEAASERNTHRNVESLLDEEDQEQTATHHHNPMFPYSTSSLSPENSRMNLNNDMKKAGVEGDITSPTMVV</sequence>
<dbReference type="EMBL" id="JAVRRG010000055">
    <property type="protein sequence ID" value="KAK5092606.1"/>
    <property type="molecule type" value="Genomic_DNA"/>
</dbReference>
<evidence type="ECO:0000313" key="3">
    <source>
        <dbReference type="Proteomes" id="UP001345013"/>
    </source>
</evidence>